<dbReference type="AlphaFoldDB" id="A0A1I7SG05"/>
<name>A0A1I7SG05_BURXY</name>
<evidence type="ECO:0000256" key="1">
    <source>
        <dbReference type="SAM" id="MobiDB-lite"/>
    </source>
</evidence>
<feature type="compositionally biased region" description="Polar residues" evidence="1">
    <location>
        <begin position="268"/>
        <end position="284"/>
    </location>
</feature>
<dbReference type="EMBL" id="CAJFDI010000004">
    <property type="protein sequence ID" value="CAD5224187.1"/>
    <property type="molecule type" value="Genomic_DNA"/>
</dbReference>
<feature type="compositionally biased region" description="Polar residues" evidence="1">
    <location>
        <begin position="297"/>
        <end position="310"/>
    </location>
</feature>
<gene>
    <name evidence="2" type="ORF">BXYJ_LOCUS7918</name>
</gene>
<evidence type="ECO:0000313" key="2">
    <source>
        <dbReference type="EMBL" id="CAD5224187.1"/>
    </source>
</evidence>
<reference evidence="2" key="2">
    <citation type="submission" date="2020-09" db="EMBL/GenBank/DDBJ databases">
        <authorList>
            <person name="Kikuchi T."/>
        </authorList>
    </citation>
    <scope>NUCLEOTIDE SEQUENCE</scope>
    <source>
        <strain evidence="2">Ka4C1</strain>
    </source>
</reference>
<feature type="compositionally biased region" description="Basic residues" evidence="1">
    <location>
        <begin position="325"/>
        <end position="336"/>
    </location>
</feature>
<protein>
    <submittedName>
        <fullName evidence="2">(pine wood nematode) hypothetical protein</fullName>
    </submittedName>
</protein>
<keyword evidence="4" id="KW-1185">Reference proteome</keyword>
<dbReference type="Proteomes" id="UP000582659">
    <property type="component" value="Unassembled WGS sequence"/>
</dbReference>
<organism evidence="3 5">
    <name type="scientific">Bursaphelenchus xylophilus</name>
    <name type="common">Pinewood nematode worm</name>
    <name type="synonym">Aphelenchoides xylophilus</name>
    <dbReference type="NCBI Taxonomy" id="6326"/>
    <lineage>
        <taxon>Eukaryota</taxon>
        <taxon>Metazoa</taxon>
        <taxon>Ecdysozoa</taxon>
        <taxon>Nematoda</taxon>
        <taxon>Chromadorea</taxon>
        <taxon>Rhabditida</taxon>
        <taxon>Tylenchina</taxon>
        <taxon>Tylenchomorpha</taxon>
        <taxon>Aphelenchoidea</taxon>
        <taxon>Aphelenchoididae</taxon>
        <taxon>Bursaphelenchus</taxon>
    </lineage>
</organism>
<proteinExistence type="predicted"/>
<evidence type="ECO:0000313" key="4">
    <source>
        <dbReference type="Proteomes" id="UP000659654"/>
    </source>
</evidence>
<dbReference type="Proteomes" id="UP000095284">
    <property type="component" value="Unplaced"/>
</dbReference>
<dbReference type="WBParaSite" id="BXY_1196900.1">
    <property type="protein sequence ID" value="BXY_1196900.1"/>
    <property type="gene ID" value="BXY_1196900"/>
</dbReference>
<dbReference type="SMR" id="A0A1I7SG05"/>
<reference evidence="5" key="1">
    <citation type="submission" date="2016-11" db="UniProtKB">
        <authorList>
            <consortium name="WormBaseParasite"/>
        </authorList>
    </citation>
    <scope>IDENTIFICATION</scope>
</reference>
<evidence type="ECO:0000313" key="5">
    <source>
        <dbReference type="WBParaSite" id="BXY_1196900.1"/>
    </source>
</evidence>
<accession>A0A1I7SG05</accession>
<dbReference type="EMBL" id="CAJFCV020000004">
    <property type="protein sequence ID" value="CAG9112921.1"/>
    <property type="molecule type" value="Genomic_DNA"/>
</dbReference>
<dbReference type="Proteomes" id="UP000659654">
    <property type="component" value="Unassembled WGS sequence"/>
</dbReference>
<evidence type="ECO:0000313" key="3">
    <source>
        <dbReference type="Proteomes" id="UP000095284"/>
    </source>
</evidence>
<feature type="region of interest" description="Disordered" evidence="1">
    <location>
        <begin position="267"/>
        <end position="349"/>
    </location>
</feature>
<sequence length="444" mass="48626">MFVANDMHFFPVTVSFPPFLYVPCHHVDPANTLGSSTPTCVFPLVSIFPPFWRFFRRRFSVLRPPANWTLDLYVCLLSSTSSSSVIRFWCHFFNFIPTRYGLPQPTMSSAITRMPSDPVSDDLILKYGDVLIQQGCLAGFHLGTPSNWSWLSTAMNTLRSVDALCTRFRRRLLPAFLAAPSSHYVYLHAVYSDQFKLRFRNVDAGNYPNVRHYLELCGLNIPMVPRLVLPVAVLSFVFNSAIDGWLQTSPSVRSPVLVYPNLSPGRSALNSSTHRSDRPLTQATDRPPAAFIPPSAHSGSIPSARQSVSGQLKRHSTVVSARPHSGVKKNLTKRSARGMPSTVVSPPRACDIPTSTDPVLFTLDTLVAGTLVKLIDAVVDSVDGPSSAPILPCGTACQSPSTPNSLYDDSFDSIDFNSIFSGSGCLASQPGPSNVVVHDHSWGQ</sequence>